<dbReference type="Pfam" id="PF00583">
    <property type="entry name" value="Acetyltransf_1"/>
    <property type="match status" value="1"/>
</dbReference>
<dbReference type="STRING" id="360412.LARV_01020"/>
<dbReference type="EMBL" id="DF967972">
    <property type="protein sequence ID" value="GAP13267.1"/>
    <property type="molecule type" value="Genomic_DNA"/>
</dbReference>
<proteinExistence type="predicted"/>
<organism evidence="4">
    <name type="scientific">Longilinea arvoryzae</name>
    <dbReference type="NCBI Taxonomy" id="360412"/>
    <lineage>
        <taxon>Bacteria</taxon>
        <taxon>Bacillati</taxon>
        <taxon>Chloroflexota</taxon>
        <taxon>Anaerolineae</taxon>
        <taxon>Anaerolineales</taxon>
        <taxon>Anaerolineaceae</taxon>
        <taxon>Longilinea</taxon>
    </lineage>
</organism>
<feature type="domain" description="N-acetyltransferase" evidence="3">
    <location>
        <begin position="4"/>
        <end position="147"/>
    </location>
</feature>
<reference evidence="4" key="1">
    <citation type="submission" date="2015-07" db="EMBL/GenBank/DDBJ databases">
        <title>Draft Genome Sequences of Anaerolinea thermolimosa IMO-1, Bellilinea caldifistulae GOMI-1, Leptolinea tardivitalis YMTK-2, Levilinea saccharolytica KIBI-1,Longilinea arvoryzae KOME-1, Previously Described as Members of the Anaerolineaceae (Chloroflexi).</title>
        <authorList>
            <person name="Sekiguchi Y."/>
            <person name="Ohashi A."/>
            <person name="Matsuura N."/>
            <person name="Tourlousse M.D."/>
        </authorList>
    </citation>
    <scope>NUCLEOTIDE SEQUENCE [LARGE SCALE GENOMIC DNA]</scope>
    <source>
        <strain evidence="4">KOME-1</strain>
    </source>
</reference>
<dbReference type="PROSITE" id="PS51186">
    <property type="entry name" value="GNAT"/>
    <property type="match status" value="1"/>
</dbReference>
<evidence type="ECO:0000256" key="2">
    <source>
        <dbReference type="ARBA" id="ARBA00023315"/>
    </source>
</evidence>
<dbReference type="Gene3D" id="1.10.287.900">
    <property type="entry name" value="The crystal structure of the spermine/spermidine acetyltransferase from enterococcus faecali"/>
    <property type="match status" value="1"/>
</dbReference>
<keyword evidence="2" id="KW-0012">Acyltransferase</keyword>
<evidence type="ECO:0000313" key="5">
    <source>
        <dbReference type="Proteomes" id="UP000055060"/>
    </source>
</evidence>
<gene>
    <name evidence="4" type="ORF">LARV_01020</name>
</gene>
<dbReference type="InterPro" id="IPR016181">
    <property type="entry name" value="Acyl_CoA_acyltransferase"/>
</dbReference>
<evidence type="ECO:0000313" key="4">
    <source>
        <dbReference type="EMBL" id="GAP13267.1"/>
    </source>
</evidence>
<dbReference type="GO" id="GO:0016747">
    <property type="term" value="F:acyltransferase activity, transferring groups other than amino-acyl groups"/>
    <property type="evidence" value="ECO:0007669"/>
    <property type="project" value="InterPro"/>
</dbReference>
<evidence type="ECO:0000259" key="3">
    <source>
        <dbReference type="PROSITE" id="PS51186"/>
    </source>
</evidence>
<keyword evidence="1 4" id="KW-0808">Transferase</keyword>
<sequence length="153" mass="17880">METVTLRKITRENWERIIDLKVRDEQKRFVASNLYSLAEAKVFPDCVPLAIYAAEQPVGFLMYAYENDRREWWIFRLMIAEEEQGKGYGRAAMRLGIERMRANPDCDRIFISFEPENSVAEQLYRSLGFVPNHEILGGEVVYRLDPPQKSETA</sequence>
<dbReference type="OrthoDB" id="9127144at2"/>
<dbReference type="AlphaFoldDB" id="A0A0S7BFC7"/>
<dbReference type="InterPro" id="IPR000182">
    <property type="entry name" value="GNAT_dom"/>
</dbReference>
<dbReference type="RefSeq" id="WP_075072615.1">
    <property type="nucleotide sequence ID" value="NZ_DF967972.1"/>
</dbReference>
<protein>
    <submittedName>
        <fullName evidence="4">Acetyltransferases</fullName>
    </submittedName>
</protein>
<dbReference type="Gene3D" id="3.40.630.30">
    <property type="match status" value="1"/>
</dbReference>
<dbReference type="InterPro" id="IPR027455">
    <property type="entry name" value="Sper_AcTfrase_N"/>
</dbReference>
<dbReference type="SUPFAM" id="SSF55729">
    <property type="entry name" value="Acyl-CoA N-acyltransferases (Nat)"/>
    <property type="match status" value="1"/>
</dbReference>
<dbReference type="Proteomes" id="UP000055060">
    <property type="component" value="Unassembled WGS sequence"/>
</dbReference>
<evidence type="ECO:0000256" key="1">
    <source>
        <dbReference type="ARBA" id="ARBA00022679"/>
    </source>
</evidence>
<dbReference type="PANTHER" id="PTHR43420">
    <property type="entry name" value="ACETYLTRANSFERASE"/>
    <property type="match status" value="1"/>
</dbReference>
<name>A0A0S7BFC7_9CHLR</name>
<keyword evidence="5" id="KW-1185">Reference proteome</keyword>
<dbReference type="InterPro" id="IPR050680">
    <property type="entry name" value="YpeA/RimI_acetyltransf"/>
</dbReference>
<dbReference type="CDD" id="cd04301">
    <property type="entry name" value="NAT_SF"/>
    <property type="match status" value="1"/>
</dbReference>
<dbReference type="PANTHER" id="PTHR43420:SF47">
    <property type="entry name" value="N-ACETYLTRANSFERASE DOMAIN-CONTAINING PROTEIN"/>
    <property type="match status" value="1"/>
</dbReference>
<accession>A0A0S7BFC7</accession>